<evidence type="ECO:0000256" key="6">
    <source>
        <dbReference type="SAM" id="Phobius"/>
    </source>
</evidence>
<protein>
    <submittedName>
        <fullName evidence="7">Uncharacterized protein</fullName>
    </submittedName>
</protein>
<evidence type="ECO:0000256" key="2">
    <source>
        <dbReference type="ARBA" id="ARBA00022692"/>
    </source>
</evidence>
<dbReference type="GO" id="GO:0016020">
    <property type="term" value="C:membrane"/>
    <property type="evidence" value="ECO:0007669"/>
    <property type="project" value="UniProtKB-SubCell"/>
</dbReference>
<feature type="compositionally biased region" description="Basic and acidic residues" evidence="5">
    <location>
        <begin position="221"/>
        <end position="232"/>
    </location>
</feature>
<evidence type="ECO:0000313" key="7">
    <source>
        <dbReference type="EMBL" id="KAH6884474.1"/>
    </source>
</evidence>
<evidence type="ECO:0000256" key="5">
    <source>
        <dbReference type="SAM" id="MobiDB-lite"/>
    </source>
</evidence>
<evidence type="ECO:0000256" key="1">
    <source>
        <dbReference type="ARBA" id="ARBA00004167"/>
    </source>
</evidence>
<dbReference type="OrthoDB" id="4186099at2759"/>
<dbReference type="Proteomes" id="UP000777438">
    <property type="component" value="Unassembled WGS sequence"/>
</dbReference>
<feature type="compositionally biased region" description="Polar residues" evidence="5">
    <location>
        <begin position="182"/>
        <end position="196"/>
    </location>
</feature>
<sequence length="232" mass="23645">MAMALIGPFATADNCKKGLEYCGSTLMTKGNYRDQINDALEGNSLSSTNNTVVMNTLFTCLGGDNGDIEVIEFCQQGCTDGGSGKNDYCSGQSATSSSPSIVSTATSSTSTTSSTAETLSISVTGSTSEPTSQPTSQDSNNNDSNGGSGTPVGAIVGGVVGGVAAIGLIAIAAFLFGRYKNKSQNQQPDPSISHGSASPAGLYHDLKPLAPAPQSTIVHEAPTHDDVRHEMP</sequence>
<dbReference type="EMBL" id="JAGPYM010000020">
    <property type="protein sequence ID" value="KAH6884474.1"/>
    <property type="molecule type" value="Genomic_DNA"/>
</dbReference>
<dbReference type="AlphaFoldDB" id="A0A9P9APF1"/>
<dbReference type="InterPro" id="IPR051694">
    <property type="entry name" value="Immunoregulatory_rcpt-like"/>
</dbReference>
<dbReference type="PANTHER" id="PTHR15549:SF30">
    <property type="entry name" value="MID2 DOMAIN-CONTAINING PROTEIN"/>
    <property type="match status" value="1"/>
</dbReference>
<dbReference type="PANTHER" id="PTHR15549">
    <property type="entry name" value="PAIRED IMMUNOGLOBULIN-LIKE TYPE 2 RECEPTOR"/>
    <property type="match status" value="1"/>
</dbReference>
<proteinExistence type="predicted"/>
<gene>
    <name evidence="7" type="ORF">B0T10DRAFT_564508</name>
</gene>
<accession>A0A9P9APF1</accession>
<keyword evidence="3 6" id="KW-1133">Transmembrane helix</keyword>
<keyword evidence="2 6" id="KW-0812">Transmembrane</keyword>
<evidence type="ECO:0000256" key="3">
    <source>
        <dbReference type="ARBA" id="ARBA00022989"/>
    </source>
</evidence>
<feature type="compositionally biased region" description="Low complexity" evidence="5">
    <location>
        <begin position="93"/>
        <end position="145"/>
    </location>
</feature>
<feature type="region of interest" description="Disordered" evidence="5">
    <location>
        <begin position="182"/>
        <end position="232"/>
    </location>
</feature>
<comment type="subcellular location">
    <subcellularLocation>
        <location evidence="1">Membrane</location>
        <topology evidence="1">Single-pass membrane protein</topology>
    </subcellularLocation>
</comment>
<organism evidence="7 8">
    <name type="scientific">Thelonectria olida</name>
    <dbReference type="NCBI Taxonomy" id="1576542"/>
    <lineage>
        <taxon>Eukaryota</taxon>
        <taxon>Fungi</taxon>
        <taxon>Dikarya</taxon>
        <taxon>Ascomycota</taxon>
        <taxon>Pezizomycotina</taxon>
        <taxon>Sordariomycetes</taxon>
        <taxon>Hypocreomycetidae</taxon>
        <taxon>Hypocreales</taxon>
        <taxon>Nectriaceae</taxon>
        <taxon>Thelonectria</taxon>
    </lineage>
</organism>
<keyword evidence="8" id="KW-1185">Reference proteome</keyword>
<dbReference type="GO" id="GO:0071944">
    <property type="term" value="C:cell periphery"/>
    <property type="evidence" value="ECO:0007669"/>
    <property type="project" value="UniProtKB-ARBA"/>
</dbReference>
<name>A0A9P9APF1_9HYPO</name>
<comment type="caution">
    <text evidence="7">The sequence shown here is derived from an EMBL/GenBank/DDBJ whole genome shotgun (WGS) entry which is preliminary data.</text>
</comment>
<evidence type="ECO:0000313" key="8">
    <source>
        <dbReference type="Proteomes" id="UP000777438"/>
    </source>
</evidence>
<reference evidence="7 8" key="1">
    <citation type="journal article" date="2021" name="Nat. Commun.">
        <title>Genetic determinants of endophytism in the Arabidopsis root mycobiome.</title>
        <authorList>
            <person name="Mesny F."/>
            <person name="Miyauchi S."/>
            <person name="Thiergart T."/>
            <person name="Pickel B."/>
            <person name="Atanasova L."/>
            <person name="Karlsson M."/>
            <person name="Huettel B."/>
            <person name="Barry K.W."/>
            <person name="Haridas S."/>
            <person name="Chen C."/>
            <person name="Bauer D."/>
            <person name="Andreopoulos W."/>
            <person name="Pangilinan J."/>
            <person name="LaButti K."/>
            <person name="Riley R."/>
            <person name="Lipzen A."/>
            <person name="Clum A."/>
            <person name="Drula E."/>
            <person name="Henrissat B."/>
            <person name="Kohler A."/>
            <person name="Grigoriev I.V."/>
            <person name="Martin F.M."/>
            <person name="Hacquard S."/>
        </authorList>
    </citation>
    <scope>NUCLEOTIDE SEQUENCE [LARGE SCALE GENOMIC DNA]</scope>
    <source>
        <strain evidence="7 8">MPI-CAGE-CH-0241</strain>
    </source>
</reference>
<feature type="region of interest" description="Disordered" evidence="5">
    <location>
        <begin position="89"/>
        <end position="148"/>
    </location>
</feature>
<feature type="transmembrane region" description="Helical" evidence="6">
    <location>
        <begin position="152"/>
        <end position="176"/>
    </location>
</feature>
<evidence type="ECO:0000256" key="4">
    <source>
        <dbReference type="ARBA" id="ARBA00023136"/>
    </source>
</evidence>
<keyword evidence="4 6" id="KW-0472">Membrane</keyword>